<comment type="subcellular location">
    <subcellularLocation>
        <location evidence="1">Cell membrane</location>
        <topology evidence="1">Multi-pass membrane protein</topology>
    </subcellularLocation>
</comment>
<dbReference type="AlphaFoldDB" id="A0A6B3VXX9"/>
<feature type="transmembrane region" description="Helical" evidence="7">
    <location>
        <begin position="109"/>
        <end position="131"/>
    </location>
</feature>
<accession>A0A6B3VXX9</accession>
<dbReference type="PROSITE" id="PS50850">
    <property type="entry name" value="MFS"/>
    <property type="match status" value="1"/>
</dbReference>
<dbReference type="GO" id="GO:0005886">
    <property type="term" value="C:plasma membrane"/>
    <property type="evidence" value="ECO:0007669"/>
    <property type="project" value="UniProtKB-SubCell"/>
</dbReference>
<keyword evidence="6 7" id="KW-0472">Membrane</keyword>
<dbReference type="EMBL" id="JACEIO010000002">
    <property type="protein sequence ID" value="MBA4535839.1"/>
    <property type="molecule type" value="Genomic_DNA"/>
</dbReference>
<dbReference type="Gene3D" id="1.20.1250.20">
    <property type="entry name" value="MFS general substrate transporter like domains"/>
    <property type="match status" value="1"/>
</dbReference>
<dbReference type="Pfam" id="PF07690">
    <property type="entry name" value="MFS_1"/>
    <property type="match status" value="1"/>
</dbReference>
<dbReference type="InterPro" id="IPR001958">
    <property type="entry name" value="Tet-R_TetA/multi-R_MdtG-like"/>
</dbReference>
<dbReference type="GO" id="GO:0022857">
    <property type="term" value="F:transmembrane transporter activity"/>
    <property type="evidence" value="ECO:0007669"/>
    <property type="project" value="InterPro"/>
</dbReference>
<evidence type="ECO:0000256" key="6">
    <source>
        <dbReference type="ARBA" id="ARBA00023136"/>
    </source>
</evidence>
<keyword evidence="2" id="KW-0813">Transport</keyword>
<evidence type="ECO:0000256" key="1">
    <source>
        <dbReference type="ARBA" id="ARBA00004651"/>
    </source>
</evidence>
<dbReference type="InterPro" id="IPR050189">
    <property type="entry name" value="MFS_Efflux_Transporters"/>
</dbReference>
<evidence type="ECO:0000313" key="9">
    <source>
        <dbReference type="EMBL" id="MBA4535839.1"/>
    </source>
</evidence>
<feature type="transmembrane region" description="Helical" evidence="7">
    <location>
        <begin position="7"/>
        <end position="29"/>
    </location>
</feature>
<comment type="caution">
    <text evidence="10">The sequence shown here is derived from an EMBL/GenBank/DDBJ whole genome shotgun (WGS) entry which is preliminary data.</text>
</comment>
<protein>
    <submittedName>
        <fullName evidence="10">MFS transporter</fullName>
    </submittedName>
</protein>
<feature type="transmembrane region" description="Helical" evidence="7">
    <location>
        <begin position="251"/>
        <end position="272"/>
    </location>
</feature>
<feature type="transmembrane region" description="Helical" evidence="7">
    <location>
        <begin position="343"/>
        <end position="366"/>
    </location>
</feature>
<evidence type="ECO:0000313" key="10">
    <source>
        <dbReference type="EMBL" id="NEY80214.1"/>
    </source>
</evidence>
<feature type="transmembrane region" description="Helical" evidence="7">
    <location>
        <begin position="220"/>
        <end position="239"/>
    </location>
</feature>
<feature type="transmembrane region" description="Helical" evidence="7">
    <location>
        <begin position="73"/>
        <end position="97"/>
    </location>
</feature>
<reference evidence="10 11" key="1">
    <citation type="submission" date="2020-02" db="EMBL/GenBank/DDBJ databases">
        <title>Bacillus aquiflavi sp. nov., isolated from yellow water of strong flavor Chinese baijiu in Yibin region of China.</title>
        <authorList>
            <person name="Xie J."/>
        </authorList>
    </citation>
    <scope>NUCLEOTIDE SEQUENCE [LARGE SCALE GENOMIC DNA]</scope>
    <source>
        <strain evidence="10 11">3H-10</strain>
    </source>
</reference>
<feature type="transmembrane region" description="Helical" evidence="7">
    <location>
        <begin position="138"/>
        <end position="159"/>
    </location>
</feature>
<dbReference type="PANTHER" id="PTHR43124:SF3">
    <property type="entry name" value="CHLORAMPHENICOL EFFLUX PUMP RV0191"/>
    <property type="match status" value="1"/>
</dbReference>
<proteinExistence type="predicted"/>
<keyword evidence="4 7" id="KW-0812">Transmembrane</keyword>
<evidence type="ECO:0000256" key="5">
    <source>
        <dbReference type="ARBA" id="ARBA00022989"/>
    </source>
</evidence>
<organism evidence="10 11">
    <name type="scientific">Bacillus aquiflavi</name>
    <dbReference type="NCBI Taxonomy" id="2672567"/>
    <lineage>
        <taxon>Bacteria</taxon>
        <taxon>Bacillati</taxon>
        <taxon>Bacillota</taxon>
        <taxon>Bacilli</taxon>
        <taxon>Bacillales</taxon>
        <taxon>Bacillaceae</taxon>
        <taxon>Bacillus</taxon>
    </lineage>
</organism>
<feature type="transmembrane region" description="Helical" evidence="7">
    <location>
        <begin position="165"/>
        <end position="183"/>
    </location>
</feature>
<dbReference type="InterPro" id="IPR036259">
    <property type="entry name" value="MFS_trans_sf"/>
</dbReference>
<keyword evidence="5 7" id="KW-1133">Transmembrane helix</keyword>
<keyword evidence="3" id="KW-1003">Cell membrane</keyword>
<reference evidence="9 12" key="2">
    <citation type="submission" date="2020-07" db="EMBL/GenBank/DDBJ databases">
        <authorList>
            <person name="Feng H."/>
        </authorList>
    </citation>
    <scope>NUCLEOTIDE SEQUENCE [LARGE SCALE GENOMIC DNA]</scope>
    <source>
        <strain evidence="9">S-12</strain>
        <strain evidence="12">s-12</strain>
    </source>
</reference>
<dbReference type="EMBL" id="JAAIWN010000002">
    <property type="protein sequence ID" value="NEY80214.1"/>
    <property type="molecule type" value="Genomic_DNA"/>
</dbReference>
<dbReference type="InterPro" id="IPR011701">
    <property type="entry name" value="MFS"/>
</dbReference>
<feature type="transmembrane region" description="Helical" evidence="7">
    <location>
        <begin position="41"/>
        <end position="61"/>
    </location>
</feature>
<feature type="transmembrane region" description="Helical" evidence="7">
    <location>
        <begin position="309"/>
        <end position="331"/>
    </location>
</feature>
<dbReference type="RefSeq" id="WP_163239390.1">
    <property type="nucleotide sequence ID" value="NZ_JAAIWN010000002.1"/>
</dbReference>
<dbReference type="InterPro" id="IPR020846">
    <property type="entry name" value="MFS_dom"/>
</dbReference>
<name>A0A6B3VXX9_9BACI</name>
<dbReference type="SUPFAM" id="SSF103473">
    <property type="entry name" value="MFS general substrate transporter"/>
    <property type="match status" value="1"/>
</dbReference>
<evidence type="ECO:0000313" key="12">
    <source>
        <dbReference type="Proteomes" id="UP000570010"/>
    </source>
</evidence>
<feature type="domain" description="Major facilitator superfamily (MFS) profile" evidence="8">
    <location>
        <begin position="7"/>
        <end position="395"/>
    </location>
</feature>
<sequence length="405" mass="45176">MKYENKLSFYIGLLPFIMVLGNSMLIPILPEIERELMLTTVQTGMILSMFSIPAAIVIPFIGFLSDWFGRKEIILICLSLIIVGSIFSGLSALLFNGQTAYYSLLTGRVIQGIGAGGTTPLAMALVGDLFIGKNRSKVLGILEVFNGIGKVIAPILGAFAAIWSWYLAFFIFPITAVISYTGIRNYVGDSKSGENVSGIRHYVMSLATVFKNKWMKLFPLYLIGGVGLFILFGILYYLSFYIEETYRIDGFFKGFVFLFPLSSLTFTSFWTGKYLEDSLNKMNKLFFLGIGLMTVCFLLLIFLHSFSLLLFLLTVAFSGLGFILPCINMMITSLVDDGERGFVVSLYGTARFLGVALGPIVFGIWMDDIPKMYLYSFLILVASCVVFILTVKEVRIILLEFLHLK</sequence>
<keyword evidence="11" id="KW-1185">Reference proteome</keyword>
<evidence type="ECO:0000256" key="2">
    <source>
        <dbReference type="ARBA" id="ARBA00022448"/>
    </source>
</evidence>
<evidence type="ECO:0000259" key="8">
    <source>
        <dbReference type="PROSITE" id="PS50850"/>
    </source>
</evidence>
<dbReference type="Proteomes" id="UP000472971">
    <property type="component" value="Unassembled WGS sequence"/>
</dbReference>
<evidence type="ECO:0000256" key="4">
    <source>
        <dbReference type="ARBA" id="ARBA00022692"/>
    </source>
</evidence>
<evidence type="ECO:0000313" key="11">
    <source>
        <dbReference type="Proteomes" id="UP000472971"/>
    </source>
</evidence>
<evidence type="ECO:0000256" key="3">
    <source>
        <dbReference type="ARBA" id="ARBA00022475"/>
    </source>
</evidence>
<dbReference type="PRINTS" id="PR01035">
    <property type="entry name" value="TCRTETA"/>
</dbReference>
<dbReference type="PANTHER" id="PTHR43124">
    <property type="entry name" value="PURINE EFFLUX PUMP PBUE"/>
    <property type="match status" value="1"/>
</dbReference>
<dbReference type="Proteomes" id="UP000570010">
    <property type="component" value="Unassembled WGS sequence"/>
</dbReference>
<feature type="transmembrane region" description="Helical" evidence="7">
    <location>
        <begin position="284"/>
        <end position="303"/>
    </location>
</feature>
<gene>
    <name evidence="10" type="ORF">G4D64_01470</name>
    <name evidence="9" type="ORF">H1Z61_01475</name>
</gene>
<evidence type="ECO:0000256" key="7">
    <source>
        <dbReference type="SAM" id="Phobius"/>
    </source>
</evidence>
<feature type="transmembrane region" description="Helical" evidence="7">
    <location>
        <begin position="372"/>
        <end position="391"/>
    </location>
</feature>